<dbReference type="PANTHER" id="PTHR48081">
    <property type="entry name" value="AB HYDROLASE SUPERFAMILY PROTEIN C4A8.06C"/>
    <property type="match status" value="1"/>
</dbReference>
<organism evidence="4 5">
    <name type="scientific">Aromatoleum tolulyticum</name>
    <dbReference type="NCBI Taxonomy" id="34027"/>
    <lineage>
        <taxon>Bacteria</taxon>
        <taxon>Pseudomonadati</taxon>
        <taxon>Pseudomonadota</taxon>
        <taxon>Betaproteobacteria</taxon>
        <taxon>Rhodocyclales</taxon>
        <taxon>Rhodocyclaceae</taxon>
        <taxon>Aromatoleum</taxon>
    </lineage>
</organism>
<dbReference type="RefSeq" id="WP_084205073.1">
    <property type="nucleotide sequence ID" value="NZ_FTMD01000008.1"/>
</dbReference>
<name>A0A1N6WN08_9RHOO</name>
<sequence length="319" mass="34790">MALTDQAQALLDMVYRVGAPRFHELTVAQARHSFEKLQFVFGGEPEAVASTLEVPMARPDGSALLARLYRPLEADPAEALPLLIYFHGGGWCVGSVQSHDSLCRQLANRAGCAVLSVDYRLAPEHPFPAAVEDALFAVEWARANAEQLLVDPGRFGLGGDSAGGNLSLVTALMLRDRAAAALRVLCLIYPCTEIESSRPSRALFSSGYFLDRESLVWFFERYLPGGQANDWRASPMKARWLGDLPPMLLVTAECDPLTDDSVAFADRVRAEGGSVEHLSVDGMVHGFVTLGKWFPEASQVVNRIAVHLRQRLTPTVDAA</sequence>
<keyword evidence="2" id="KW-0378">Hydrolase</keyword>
<feature type="domain" description="Alpha/beta hydrolase fold-3" evidence="3">
    <location>
        <begin position="83"/>
        <end position="288"/>
    </location>
</feature>
<accession>A0A1N6WN08</accession>
<dbReference type="AlphaFoldDB" id="A0A1N6WN08"/>
<reference evidence="5" key="1">
    <citation type="submission" date="2017-01" db="EMBL/GenBank/DDBJ databases">
        <authorList>
            <person name="Varghese N."/>
            <person name="Submissions S."/>
        </authorList>
    </citation>
    <scope>NUCLEOTIDE SEQUENCE [LARGE SCALE GENOMIC DNA]</scope>
    <source>
        <strain evidence="5">ATCC 51758</strain>
    </source>
</reference>
<dbReference type="Proteomes" id="UP000186819">
    <property type="component" value="Unassembled WGS sequence"/>
</dbReference>
<gene>
    <name evidence="4" type="ORF">SAMN05421829_1083</name>
</gene>
<dbReference type="Pfam" id="PF07859">
    <property type="entry name" value="Abhydrolase_3"/>
    <property type="match status" value="1"/>
</dbReference>
<comment type="similarity">
    <text evidence="1">Belongs to the 'GDXG' lipolytic enzyme family.</text>
</comment>
<dbReference type="OrthoDB" id="9794445at2"/>
<dbReference type="InterPro" id="IPR002168">
    <property type="entry name" value="Lipase_GDXG_HIS_AS"/>
</dbReference>
<proteinExistence type="inferred from homology"/>
<evidence type="ECO:0000256" key="2">
    <source>
        <dbReference type="ARBA" id="ARBA00022801"/>
    </source>
</evidence>
<dbReference type="PANTHER" id="PTHR48081:SF8">
    <property type="entry name" value="ALPHA_BETA HYDROLASE FOLD-3 DOMAIN-CONTAINING PROTEIN-RELATED"/>
    <property type="match status" value="1"/>
</dbReference>
<evidence type="ECO:0000256" key="1">
    <source>
        <dbReference type="ARBA" id="ARBA00010515"/>
    </source>
</evidence>
<dbReference type="GO" id="GO:0016787">
    <property type="term" value="F:hydrolase activity"/>
    <property type="evidence" value="ECO:0007669"/>
    <property type="project" value="UniProtKB-KW"/>
</dbReference>
<dbReference type="InterPro" id="IPR029058">
    <property type="entry name" value="AB_hydrolase_fold"/>
</dbReference>
<keyword evidence="5" id="KW-1185">Reference proteome</keyword>
<dbReference type="EMBL" id="FTMD01000008">
    <property type="protein sequence ID" value="SIQ91410.1"/>
    <property type="molecule type" value="Genomic_DNA"/>
</dbReference>
<dbReference type="InterPro" id="IPR050300">
    <property type="entry name" value="GDXG_lipolytic_enzyme"/>
</dbReference>
<evidence type="ECO:0000313" key="4">
    <source>
        <dbReference type="EMBL" id="SIQ91410.1"/>
    </source>
</evidence>
<dbReference type="InterPro" id="IPR013094">
    <property type="entry name" value="AB_hydrolase_3"/>
</dbReference>
<dbReference type="SUPFAM" id="SSF53474">
    <property type="entry name" value="alpha/beta-Hydrolases"/>
    <property type="match status" value="1"/>
</dbReference>
<dbReference type="Gene3D" id="3.40.50.1820">
    <property type="entry name" value="alpha/beta hydrolase"/>
    <property type="match status" value="1"/>
</dbReference>
<protein>
    <submittedName>
        <fullName evidence="4">Acetyl esterase</fullName>
    </submittedName>
</protein>
<dbReference type="PROSITE" id="PS01173">
    <property type="entry name" value="LIPASE_GDXG_HIS"/>
    <property type="match status" value="1"/>
</dbReference>
<evidence type="ECO:0000313" key="5">
    <source>
        <dbReference type="Proteomes" id="UP000186819"/>
    </source>
</evidence>
<dbReference type="STRING" id="34027.SAMN05421829_1083"/>
<evidence type="ECO:0000259" key="3">
    <source>
        <dbReference type="Pfam" id="PF07859"/>
    </source>
</evidence>